<accession>A0AAV5ASR7</accession>
<evidence type="ECO:0000313" key="5">
    <source>
        <dbReference type="Proteomes" id="UP001207736"/>
    </source>
</evidence>
<name>A0AAV5ASR7_9FLAO</name>
<comment type="caution">
    <text evidence="3">The sequence shown here is derived from an EMBL/GenBank/DDBJ whole genome shotgun (WGS) entry which is preliminary data.</text>
</comment>
<sequence>MATNKNALIRYKTIDECLQNTARRWTLEDLIEACSDALYEFEGKEQMVGKRTIQLDIQNMRSEKLGYNAPIEVYDHKFYRYTDPSYSIKNNPITPNDIETMRQAVQLLKEFKDFSFFADMNGILHRLEDSVLQKEKTRPIIHLDKNESLKGLEFIDIIYQSIQQKKVLQIEYKSFKAKAVNILSIHPQLLKEYNNRWFLIGLSKETLLTLALDRIETISQTHLPYIDKGIDANEYFKNVIGVTVGQGVPVEEVIFWVNKENTPYVKTKPFHHSQQIIEEIPSGTIFKIEVQHNLELERLILGFANAITIIHPVKLKKRILFLLRKAVENYTEKSEFEKNQ</sequence>
<evidence type="ECO:0000259" key="1">
    <source>
        <dbReference type="Pfam" id="PF13280"/>
    </source>
</evidence>
<dbReference type="EMBL" id="BQKA01000026">
    <property type="protein sequence ID" value="GJM50413.1"/>
    <property type="molecule type" value="Genomic_DNA"/>
</dbReference>
<dbReference type="Proteomes" id="UP001208692">
    <property type="component" value="Unassembled WGS sequence"/>
</dbReference>
<dbReference type="InterPro" id="IPR057727">
    <property type="entry name" value="WCX_dom"/>
</dbReference>
<evidence type="ECO:0000313" key="6">
    <source>
        <dbReference type="Proteomes" id="UP001208692"/>
    </source>
</evidence>
<evidence type="ECO:0000259" key="2">
    <source>
        <dbReference type="Pfam" id="PF25583"/>
    </source>
</evidence>
<organism evidence="3 5">
    <name type="scientific">Capnocytophaga catalasegens</name>
    <dbReference type="NCBI Taxonomy" id="1004260"/>
    <lineage>
        <taxon>Bacteria</taxon>
        <taxon>Pseudomonadati</taxon>
        <taxon>Bacteroidota</taxon>
        <taxon>Flavobacteriia</taxon>
        <taxon>Flavobacteriales</taxon>
        <taxon>Flavobacteriaceae</taxon>
        <taxon>Capnocytophaga</taxon>
    </lineage>
</organism>
<keyword evidence="6" id="KW-1185">Reference proteome</keyword>
<dbReference type="PANTHER" id="PTHR34580">
    <property type="match status" value="1"/>
</dbReference>
<reference evidence="3 6" key="1">
    <citation type="submission" date="2021-11" db="EMBL/GenBank/DDBJ databases">
        <title>Draft genome sequence of Capnocytophaga sp. strain KC07075 isolated from cat oral cavity.</title>
        <authorList>
            <person name="Suzuki M."/>
            <person name="Imaoka K."/>
            <person name="Kimura M."/>
            <person name="Morikawa S."/>
            <person name="Maeda K."/>
        </authorList>
    </citation>
    <scope>NUCLEOTIDE SEQUENCE</scope>
    <source>
        <strain evidence="3">KC07075</strain>
        <strain evidence="4 6">KC07079</strain>
    </source>
</reference>
<dbReference type="Proteomes" id="UP001207736">
    <property type="component" value="Unassembled WGS sequence"/>
</dbReference>
<dbReference type="InterPro" id="IPR026881">
    <property type="entry name" value="WYL_dom"/>
</dbReference>
<evidence type="ECO:0000313" key="4">
    <source>
        <dbReference type="EMBL" id="GJM51801.1"/>
    </source>
</evidence>
<dbReference type="PANTHER" id="PTHR34580:SF9">
    <property type="entry name" value="SLL5097 PROTEIN"/>
    <property type="match status" value="1"/>
</dbReference>
<dbReference type="Pfam" id="PF13280">
    <property type="entry name" value="WYL"/>
    <property type="match status" value="1"/>
</dbReference>
<dbReference type="EMBL" id="BQKB01000006">
    <property type="protein sequence ID" value="GJM51801.1"/>
    <property type="molecule type" value="Genomic_DNA"/>
</dbReference>
<dbReference type="PROSITE" id="PS52050">
    <property type="entry name" value="WYL"/>
    <property type="match status" value="1"/>
</dbReference>
<dbReference type="Pfam" id="PF25583">
    <property type="entry name" value="WCX"/>
    <property type="match status" value="1"/>
</dbReference>
<evidence type="ECO:0000313" key="3">
    <source>
        <dbReference type="EMBL" id="GJM50413.1"/>
    </source>
</evidence>
<feature type="domain" description="WCX" evidence="2">
    <location>
        <begin position="250"/>
        <end position="326"/>
    </location>
</feature>
<dbReference type="InterPro" id="IPR051534">
    <property type="entry name" value="CBASS_pafABC_assoc_protein"/>
</dbReference>
<protein>
    <submittedName>
        <fullName evidence="3">WYL domain-containing protein</fullName>
    </submittedName>
</protein>
<proteinExistence type="predicted"/>
<dbReference type="AlphaFoldDB" id="A0AAV5ASR7"/>
<dbReference type="RefSeq" id="WP_264847027.1">
    <property type="nucleotide sequence ID" value="NZ_BPMA01000038.1"/>
</dbReference>
<feature type="domain" description="WYL" evidence="1">
    <location>
        <begin position="154"/>
        <end position="218"/>
    </location>
</feature>
<gene>
    <name evidence="3" type="ORF">RCZ15_13860</name>
    <name evidence="4" type="ORF">RCZ16_01190</name>
</gene>